<dbReference type="EMBL" id="CP036349">
    <property type="protein sequence ID" value="QDV72733.1"/>
    <property type="molecule type" value="Genomic_DNA"/>
</dbReference>
<gene>
    <name evidence="2" type="ORF">Spa11_09150</name>
</gene>
<reference evidence="2 3" key="1">
    <citation type="submission" date="2019-02" db="EMBL/GenBank/DDBJ databases">
        <title>Deep-cultivation of Planctomycetes and their phenomic and genomic characterization uncovers novel biology.</title>
        <authorList>
            <person name="Wiegand S."/>
            <person name="Jogler M."/>
            <person name="Boedeker C."/>
            <person name="Pinto D."/>
            <person name="Vollmers J."/>
            <person name="Rivas-Marin E."/>
            <person name="Kohn T."/>
            <person name="Peeters S.H."/>
            <person name="Heuer A."/>
            <person name="Rast P."/>
            <person name="Oberbeckmann S."/>
            <person name="Bunk B."/>
            <person name="Jeske O."/>
            <person name="Meyerdierks A."/>
            <person name="Storesund J.E."/>
            <person name="Kallscheuer N."/>
            <person name="Luecker S."/>
            <person name="Lage O.M."/>
            <person name="Pohl T."/>
            <person name="Merkel B.J."/>
            <person name="Hornburger P."/>
            <person name="Mueller R.-W."/>
            <person name="Bruemmer F."/>
            <person name="Labrenz M."/>
            <person name="Spormann A.M."/>
            <person name="Op den Camp H."/>
            <person name="Overmann J."/>
            <person name="Amann R."/>
            <person name="Jetten M.S.M."/>
            <person name="Mascher T."/>
            <person name="Medema M.H."/>
            <person name="Devos D.P."/>
            <person name="Kaster A.-K."/>
            <person name="Ovreas L."/>
            <person name="Rohde M."/>
            <person name="Galperin M.Y."/>
            <person name="Jogler C."/>
        </authorList>
    </citation>
    <scope>NUCLEOTIDE SEQUENCE [LARGE SCALE GENOMIC DNA]</scope>
    <source>
        <strain evidence="2 3">Spa11</strain>
    </source>
</reference>
<evidence type="ECO:0008006" key="4">
    <source>
        <dbReference type="Google" id="ProtNLM"/>
    </source>
</evidence>
<feature type="transmembrane region" description="Helical" evidence="1">
    <location>
        <begin position="126"/>
        <end position="147"/>
    </location>
</feature>
<evidence type="ECO:0000313" key="2">
    <source>
        <dbReference type="EMBL" id="QDV72733.1"/>
    </source>
</evidence>
<evidence type="ECO:0000313" key="3">
    <source>
        <dbReference type="Proteomes" id="UP000316426"/>
    </source>
</evidence>
<keyword evidence="1" id="KW-0472">Membrane</keyword>
<organism evidence="2 3">
    <name type="scientific">Botrimarina mediterranea</name>
    <dbReference type="NCBI Taxonomy" id="2528022"/>
    <lineage>
        <taxon>Bacteria</taxon>
        <taxon>Pseudomonadati</taxon>
        <taxon>Planctomycetota</taxon>
        <taxon>Planctomycetia</taxon>
        <taxon>Pirellulales</taxon>
        <taxon>Lacipirellulaceae</taxon>
        <taxon>Botrimarina</taxon>
    </lineage>
</organism>
<dbReference type="AlphaFoldDB" id="A0A518K4L0"/>
<keyword evidence="3" id="KW-1185">Reference proteome</keyword>
<evidence type="ECO:0000256" key="1">
    <source>
        <dbReference type="SAM" id="Phobius"/>
    </source>
</evidence>
<dbReference type="KEGG" id="bmei:Spa11_09150"/>
<name>A0A518K4L0_9BACT</name>
<protein>
    <recommendedName>
        <fullName evidence="4">Zinc-finger domain-containing protein</fullName>
    </recommendedName>
</protein>
<sequence length="148" mass="15765">MECDHVFVVLTAGPFPAGRPSDAAVNRHLMACAECRRIAEALRPYDEQTHEALTARERAALPRYRGVSRPVTTMAAVSPNGVAMAGNPGRPAASDWRRQFSVGGVESQVASFLLAPRPRTATMAEALSMLATLAIAAAAFWCLGMLAL</sequence>
<dbReference type="RefSeq" id="WP_145108506.1">
    <property type="nucleotide sequence ID" value="NZ_CP036349.1"/>
</dbReference>
<proteinExistence type="predicted"/>
<keyword evidence="1" id="KW-1133">Transmembrane helix</keyword>
<accession>A0A518K4L0</accession>
<keyword evidence="1" id="KW-0812">Transmembrane</keyword>
<dbReference type="Proteomes" id="UP000316426">
    <property type="component" value="Chromosome"/>
</dbReference>